<feature type="domain" description="4Fe-4S ferredoxin-type" evidence="12">
    <location>
        <begin position="207"/>
        <end position="237"/>
    </location>
</feature>
<feature type="domain" description="4Fe-4S ferredoxin-type" evidence="12">
    <location>
        <begin position="164"/>
        <end position="193"/>
    </location>
</feature>
<dbReference type="PANTHER" id="PTHR43560">
    <property type="entry name" value="ION-TRANSLOCATING OXIDOREDUCTASE COMPLEX SUBUNIT B"/>
    <property type="match status" value="1"/>
</dbReference>
<dbReference type="InterPro" id="IPR017896">
    <property type="entry name" value="4Fe4S_Fe-S-bd"/>
</dbReference>
<dbReference type="GO" id="GO:0009055">
    <property type="term" value="F:electron transfer activity"/>
    <property type="evidence" value="ECO:0007669"/>
    <property type="project" value="InterPro"/>
</dbReference>
<evidence type="ECO:0000256" key="9">
    <source>
        <dbReference type="ARBA" id="ARBA00023136"/>
    </source>
</evidence>
<protein>
    <recommendedName>
        <fullName evidence="10">Ion-translocating oxidoreductase complex subunit B</fullName>
        <ecNumber evidence="10">7.-.-.-</ecNumber>
    </recommendedName>
    <alternativeName>
        <fullName evidence="10">Rnf electron transport complex subunit B</fullName>
    </alternativeName>
</protein>
<keyword evidence="1 10" id="KW-0813">Transport</keyword>
<feature type="binding site" evidence="10">
    <location>
        <position position="173"/>
    </location>
    <ligand>
        <name>[4Fe-4S] cluster</name>
        <dbReference type="ChEBI" id="CHEBI:49883"/>
        <label>3</label>
    </ligand>
</feature>
<feature type="domain" description="4Fe-4S" evidence="13">
    <location>
        <begin position="34"/>
        <end position="93"/>
    </location>
</feature>
<feature type="binding site" evidence="10">
    <location>
        <position position="140"/>
    </location>
    <ligand>
        <name>[4Fe-4S] cluster</name>
        <dbReference type="ChEBI" id="CHEBI:49883"/>
        <label>2</label>
    </ligand>
</feature>
<evidence type="ECO:0000256" key="7">
    <source>
        <dbReference type="ARBA" id="ARBA00023004"/>
    </source>
</evidence>
<dbReference type="Proteomes" id="UP000284902">
    <property type="component" value="Unassembled WGS sequence"/>
</dbReference>
<evidence type="ECO:0000256" key="6">
    <source>
        <dbReference type="ARBA" id="ARBA00022982"/>
    </source>
</evidence>
<dbReference type="GO" id="GO:0051539">
    <property type="term" value="F:4 iron, 4 sulfur cluster binding"/>
    <property type="evidence" value="ECO:0007669"/>
    <property type="project" value="UniProtKB-UniRule"/>
</dbReference>
<feature type="binding site" evidence="10">
    <location>
        <position position="144"/>
    </location>
    <ligand>
        <name>[4Fe-4S] cluster</name>
        <dbReference type="ChEBI" id="CHEBI:49883"/>
        <label>2</label>
    </ligand>
</feature>
<dbReference type="RefSeq" id="WP_118213239.1">
    <property type="nucleotide sequence ID" value="NZ_JAQEAN010000048.1"/>
</dbReference>
<name>A0A414P1A4_9FIRM</name>
<feature type="transmembrane region" description="Helical" evidence="11">
    <location>
        <begin position="6"/>
        <end position="28"/>
    </location>
</feature>
<dbReference type="InterPro" id="IPR050395">
    <property type="entry name" value="4Fe4S_Ferredoxin_RnfB"/>
</dbReference>
<dbReference type="AlphaFoldDB" id="A0A414P1A4"/>
<comment type="subcellular location">
    <subcellularLocation>
        <location evidence="10">Cell membrane</location>
    </subcellularLocation>
</comment>
<feature type="binding site" evidence="10">
    <location>
        <position position="179"/>
    </location>
    <ligand>
        <name>[4Fe-4S] cluster</name>
        <dbReference type="ChEBI" id="CHEBI:49883"/>
        <label>3</label>
    </ligand>
</feature>
<dbReference type="Gene3D" id="3.30.70.20">
    <property type="match status" value="2"/>
</dbReference>
<dbReference type="EC" id="7.-.-.-" evidence="10"/>
<evidence type="ECO:0000256" key="5">
    <source>
        <dbReference type="ARBA" id="ARBA00022967"/>
    </source>
</evidence>
<dbReference type="InterPro" id="IPR007202">
    <property type="entry name" value="4Fe-4S_dom"/>
</dbReference>
<evidence type="ECO:0000256" key="11">
    <source>
        <dbReference type="SAM" id="Phobius"/>
    </source>
</evidence>
<dbReference type="Gene3D" id="1.10.15.40">
    <property type="entry name" value="Electron transport complex subunit B, putative Fe-S cluster"/>
    <property type="match status" value="1"/>
</dbReference>
<evidence type="ECO:0000259" key="13">
    <source>
        <dbReference type="PROSITE" id="PS51656"/>
    </source>
</evidence>
<evidence type="ECO:0000313" key="15">
    <source>
        <dbReference type="Proteomes" id="UP000284902"/>
    </source>
</evidence>
<dbReference type="Pfam" id="PF04060">
    <property type="entry name" value="FeS"/>
    <property type="match status" value="1"/>
</dbReference>
<dbReference type="PROSITE" id="PS51656">
    <property type="entry name" value="4FE4S"/>
    <property type="match status" value="1"/>
</dbReference>
<keyword evidence="8 10" id="KW-0411">Iron-sulfur</keyword>
<dbReference type="PROSITE" id="PS00198">
    <property type="entry name" value="4FE4S_FER_1"/>
    <property type="match status" value="1"/>
</dbReference>
<comment type="caution">
    <text evidence="10">Lacks conserved residue(s) required for the propagation of feature annotation.</text>
</comment>
<dbReference type="PROSITE" id="PS51379">
    <property type="entry name" value="4FE4S_FER_2"/>
    <property type="match status" value="4"/>
</dbReference>
<dbReference type="GO" id="GO:0046872">
    <property type="term" value="F:metal ion binding"/>
    <property type="evidence" value="ECO:0007669"/>
    <property type="project" value="UniProtKB-KW"/>
</dbReference>
<evidence type="ECO:0000256" key="2">
    <source>
        <dbReference type="ARBA" id="ARBA00022485"/>
    </source>
</evidence>
<keyword evidence="6 10" id="KW-0249">Electron transport</keyword>
<dbReference type="InterPro" id="IPR010207">
    <property type="entry name" value="Elect_transpt_cplx_RnfB/RsxB"/>
</dbReference>
<keyword evidence="10" id="KW-1003">Cell membrane</keyword>
<dbReference type="PANTHER" id="PTHR43560:SF1">
    <property type="entry name" value="ION-TRANSLOCATING OXIDOREDUCTASE COMPLEX SUBUNIT B"/>
    <property type="match status" value="1"/>
</dbReference>
<dbReference type="SUPFAM" id="SSF54862">
    <property type="entry name" value="4Fe-4S ferredoxins"/>
    <property type="match status" value="1"/>
</dbReference>
<evidence type="ECO:0000259" key="12">
    <source>
        <dbReference type="PROSITE" id="PS51379"/>
    </source>
</evidence>
<dbReference type="GO" id="GO:0005886">
    <property type="term" value="C:plasma membrane"/>
    <property type="evidence" value="ECO:0007669"/>
    <property type="project" value="UniProtKB-SubCell"/>
</dbReference>
<dbReference type="GO" id="GO:0022900">
    <property type="term" value="P:electron transport chain"/>
    <property type="evidence" value="ECO:0007669"/>
    <property type="project" value="UniProtKB-UniRule"/>
</dbReference>
<keyword evidence="9 10" id="KW-0472">Membrane</keyword>
<gene>
    <name evidence="10" type="primary">rnfB</name>
    <name evidence="14" type="ORF">DW672_12440</name>
</gene>
<evidence type="ECO:0000256" key="10">
    <source>
        <dbReference type="HAMAP-Rule" id="MF_00463"/>
    </source>
</evidence>
<reference evidence="14 15" key="1">
    <citation type="submission" date="2018-08" db="EMBL/GenBank/DDBJ databases">
        <title>A genome reference for cultivated species of the human gut microbiota.</title>
        <authorList>
            <person name="Zou Y."/>
            <person name="Xue W."/>
            <person name="Luo G."/>
        </authorList>
    </citation>
    <scope>NUCLEOTIDE SEQUENCE [LARGE SCALE GENOMIC DNA]</scope>
    <source>
        <strain evidence="14 15">AM25-1LB</strain>
    </source>
</reference>
<feature type="binding site" evidence="10">
    <location>
        <position position="176"/>
    </location>
    <ligand>
        <name>[4Fe-4S] cluster</name>
        <dbReference type="ChEBI" id="CHEBI:49883"/>
        <label>3</label>
    </ligand>
</feature>
<feature type="binding site" evidence="10">
    <location>
        <position position="150"/>
    </location>
    <ligand>
        <name>[4Fe-4S] cluster</name>
        <dbReference type="ChEBI" id="CHEBI:49883"/>
        <label>2</label>
    </ligand>
</feature>
<comment type="function">
    <text evidence="10">Part of a membrane-bound complex that couples electron transfer with translocation of ions across the membrane.</text>
</comment>
<keyword evidence="11" id="KW-0812">Transmembrane</keyword>
<comment type="subunit">
    <text evidence="10">The complex is composed of six subunits: RnfA, RnfB, RnfC, RnfD, RnfE and RnfG.</text>
</comment>
<feature type="domain" description="4Fe-4S ferredoxin-type" evidence="12">
    <location>
        <begin position="238"/>
        <end position="264"/>
    </location>
</feature>
<evidence type="ECO:0000256" key="1">
    <source>
        <dbReference type="ARBA" id="ARBA00022448"/>
    </source>
</evidence>
<organism evidence="14 15">
    <name type="scientific">[Ruminococcus] lactaris</name>
    <dbReference type="NCBI Taxonomy" id="46228"/>
    <lineage>
        <taxon>Bacteria</taxon>
        <taxon>Bacillati</taxon>
        <taxon>Bacillota</taxon>
        <taxon>Clostridia</taxon>
        <taxon>Lachnospirales</taxon>
        <taxon>Lachnospiraceae</taxon>
        <taxon>Mediterraneibacter</taxon>
    </lineage>
</organism>
<keyword evidence="11" id="KW-1133">Transmembrane helix</keyword>
<keyword evidence="5 10" id="KW-1278">Translocase</keyword>
<keyword evidence="7 10" id="KW-0408">Iron</keyword>
<feature type="binding site" evidence="10">
    <location>
        <position position="54"/>
    </location>
    <ligand>
        <name>[4Fe-4S] cluster</name>
        <dbReference type="ChEBI" id="CHEBI:49883"/>
        <label>1</label>
    </ligand>
</feature>
<evidence type="ECO:0000256" key="8">
    <source>
        <dbReference type="ARBA" id="ARBA00023014"/>
    </source>
</evidence>
<comment type="caution">
    <text evidence="14">The sequence shown here is derived from an EMBL/GenBank/DDBJ whole genome shotgun (WGS) entry which is preliminary data.</text>
</comment>
<feature type="region of interest" description="Hydrophobic" evidence="10">
    <location>
        <begin position="1"/>
        <end position="28"/>
    </location>
</feature>
<dbReference type="InterPro" id="IPR017900">
    <property type="entry name" value="4Fe4S_Fe_S_CS"/>
</dbReference>
<dbReference type="EMBL" id="QRHG01000046">
    <property type="protein sequence ID" value="RHF56962.1"/>
    <property type="molecule type" value="Genomic_DNA"/>
</dbReference>
<dbReference type="CDD" id="cd10549">
    <property type="entry name" value="MtMvhB_like"/>
    <property type="match status" value="1"/>
</dbReference>
<dbReference type="Pfam" id="PF13237">
    <property type="entry name" value="Fer4_10"/>
    <property type="match status" value="1"/>
</dbReference>
<sequence>MTITAIILAAVVVGGTGLFIGVFLGIAGEKFAVEVDEREEAILGVLPGNNCGGCGYAGCSGLAAAIVKGEAEVNGCPVGGTPIAEKIGEIMGVSVGSQEKKVAFVKCAGTCEKAKTEYQYTGVQDCLMASQMQDGGPKSCNAGCLGFGSCVKACPFDAIHVVDGIATVDKEVCRACGKCIAACPKHLIELIPYSQKTFVKCNSNEKGKALMEACQVGCIGCKLCEKNCPSGAITVTNFLAHIDAEKCTNCGICAEKCPRKSIAS</sequence>
<evidence type="ECO:0000256" key="4">
    <source>
        <dbReference type="ARBA" id="ARBA00022737"/>
    </source>
</evidence>
<feature type="binding site" evidence="10">
    <location>
        <position position="59"/>
    </location>
    <ligand>
        <name>[4Fe-4S] cluster</name>
        <dbReference type="ChEBI" id="CHEBI:49883"/>
        <label>1</label>
    </ligand>
</feature>
<feature type="binding site" evidence="10">
    <location>
        <position position="154"/>
    </location>
    <ligand>
        <name>[4Fe-4S] cluster</name>
        <dbReference type="ChEBI" id="CHEBI:49883"/>
        <label>3</label>
    </ligand>
</feature>
<keyword evidence="2 10" id="KW-0004">4Fe-4S</keyword>
<keyword evidence="3 10" id="KW-0479">Metal-binding</keyword>
<feature type="domain" description="4Fe-4S ferredoxin-type" evidence="12">
    <location>
        <begin position="136"/>
        <end position="163"/>
    </location>
</feature>
<comment type="cofactor">
    <cofactor evidence="10">
        <name>[4Fe-4S] cluster</name>
        <dbReference type="ChEBI" id="CHEBI:49883"/>
    </cofactor>
    <text evidence="10">Binds 3 [4Fe-4S] clusters.</text>
</comment>
<comment type="similarity">
    <text evidence="10">Belongs to the 4Fe4S bacterial-type ferredoxin family. RnfB subfamily.</text>
</comment>
<evidence type="ECO:0000313" key="14">
    <source>
        <dbReference type="EMBL" id="RHF56962.1"/>
    </source>
</evidence>
<accession>A0A414P1A4</accession>
<keyword evidence="4 10" id="KW-0677">Repeat</keyword>
<dbReference type="Pfam" id="PF12838">
    <property type="entry name" value="Fer4_7"/>
    <property type="match status" value="1"/>
</dbReference>
<feature type="binding site" evidence="10">
    <location>
        <position position="183"/>
    </location>
    <ligand>
        <name>[4Fe-4S] cluster</name>
        <dbReference type="ChEBI" id="CHEBI:49883"/>
        <label>2</label>
    </ligand>
</feature>
<feature type="binding site" evidence="10">
    <location>
        <position position="51"/>
    </location>
    <ligand>
        <name>[4Fe-4S] cluster</name>
        <dbReference type="ChEBI" id="CHEBI:49883"/>
        <label>1</label>
    </ligand>
</feature>
<evidence type="ECO:0000256" key="3">
    <source>
        <dbReference type="ARBA" id="ARBA00022723"/>
    </source>
</evidence>
<proteinExistence type="inferred from homology"/>
<feature type="binding site" evidence="10">
    <location>
        <position position="76"/>
    </location>
    <ligand>
        <name>[4Fe-4S] cluster</name>
        <dbReference type="ChEBI" id="CHEBI:49883"/>
        <label>1</label>
    </ligand>
</feature>
<dbReference type="HAMAP" id="MF_00463">
    <property type="entry name" value="RsxB_RnfB"/>
    <property type="match status" value="1"/>
</dbReference>